<dbReference type="Proteomes" id="UP001516023">
    <property type="component" value="Unassembled WGS sequence"/>
</dbReference>
<sequence>MRPPHHHATQPTMAAKQGLTAQIYQASEDTKRSLLSRAPTSIKAHSWLSNLNTTCTIKSAPPRTPEVMSLLSSKCGWLVKRNEQHVWQKRWCCVVPHTFLYYFEAGPEVKPDEDGNYEGWSGGGVNVKGAASAQVIAVGPLVFQNLDQDALNLAVKEGYVEDVPGSKISFYASLPNLPFANNGHHHGHVAGRRTGRTYLALTGKRHPCPWMERTGESTNLECYSAVNRSKINPTVLELAGDSITNPDLRAFYFQSATIEDAESWTKALLSDRHQSLKDETDAYRQVCDSFPLQLQACSDMIDAAEAKAEEMEKEAYSVRSAAEEGRRKVVSTVRDILERQCWETEASKKQKRAGRNGLLRDALDDHSLSGKSRSSRTARSDNSLEEKESSLLDSVLDEQYARLETNREAFLKELEATLSSPSALVTSNVVPPVQTLADYTSAIASAFSDLRAQLRKYEKELSQTVQQDQSQLNKLKSEIERRDAMLEDTEKRHSHMLSDMKSQLEQYQQEVAELTKQLDAQRMEFGIYQNATKNKVSELHQHKKILKKEVIELRKKIDECGSETTAVAHKYEKIKNSYQAEKERNATLERYIERLEKQVGVQQNMMEMMSTSGASFVGKMVGPGLTHCESKDNISLSGMSAGSHYRRGSSNSVVGGHSTMGGTTASSQHVKPRTLLPPESSKKQRPIEEVSPLRSPNTLKDENIGDVIVAEERDASTAYYRSDTTTEVESPCEGNESSSSHQGKPSISIEDKDMGTKDEVLSPLGDDDPVLSQRSTESLMKSPKSPLGTSNKASASIESKTPVQSNSLLDETLSIDMDSSKPRNVTSLPRIDTSMDESLSNPPPLSDFPNTDPDDEDDIKSRVSDITEDRTQRQIDDDLAERRKILLAYVHGNAGGSSNTSMSASTQRRLETIENMIPNSNGGSVSRGGLLPRVGSIGSLESHGGSSHDSGKLSVAQRARLAADNRANSHRAPSPMRQKDDASLSSNSKKLPIRGASPAPLERSGSFLSKLGKSLESLVDNSIVGVKSWESEYDDEDRSESETSGSLSGTSGQSTKITLQERIAMQRQKQVEFLKNKGVIDDESSLHGGAGGSSIISPKSPTPSNRSSRLATPRRGVGRSWSRN</sequence>
<dbReference type="Gene3D" id="2.30.29.30">
    <property type="entry name" value="Pleckstrin-homology domain (PH domain)/Phosphotyrosine-binding domain (PTB)"/>
    <property type="match status" value="1"/>
</dbReference>
<feature type="region of interest" description="Disordered" evidence="2">
    <location>
        <begin position="936"/>
        <end position="1003"/>
    </location>
</feature>
<feature type="compositionally biased region" description="Low complexity" evidence="2">
    <location>
        <begin position="1042"/>
        <end position="1055"/>
    </location>
</feature>
<gene>
    <name evidence="4" type="ORF">HJC23_008377</name>
</gene>
<feature type="region of interest" description="Disordered" evidence="2">
    <location>
        <begin position="1081"/>
        <end position="1124"/>
    </location>
</feature>
<dbReference type="SUPFAM" id="SSF50729">
    <property type="entry name" value="PH domain-like"/>
    <property type="match status" value="1"/>
</dbReference>
<evidence type="ECO:0000313" key="4">
    <source>
        <dbReference type="EMBL" id="KAL3788033.1"/>
    </source>
</evidence>
<organism evidence="4 5">
    <name type="scientific">Cyclotella cryptica</name>
    <dbReference type="NCBI Taxonomy" id="29204"/>
    <lineage>
        <taxon>Eukaryota</taxon>
        <taxon>Sar</taxon>
        <taxon>Stramenopiles</taxon>
        <taxon>Ochrophyta</taxon>
        <taxon>Bacillariophyta</taxon>
        <taxon>Coscinodiscophyceae</taxon>
        <taxon>Thalassiosirophycidae</taxon>
        <taxon>Stephanodiscales</taxon>
        <taxon>Stephanodiscaceae</taxon>
        <taxon>Cyclotella</taxon>
    </lineage>
</organism>
<dbReference type="InterPro" id="IPR001849">
    <property type="entry name" value="PH_domain"/>
</dbReference>
<feature type="compositionally biased region" description="Polar residues" evidence="2">
    <location>
        <begin position="660"/>
        <end position="669"/>
    </location>
</feature>
<accession>A0ABD3PIU3</accession>
<dbReference type="Gene3D" id="6.10.250.1080">
    <property type="match status" value="1"/>
</dbReference>
<feature type="compositionally biased region" description="Low complexity" evidence="2">
    <location>
        <begin position="1093"/>
        <end position="1104"/>
    </location>
</feature>
<comment type="caution">
    <text evidence="4">The sequence shown here is derived from an EMBL/GenBank/DDBJ whole genome shotgun (WGS) entry which is preliminary data.</text>
</comment>
<feature type="region of interest" description="Disordered" evidence="2">
    <location>
        <begin position="348"/>
        <end position="390"/>
    </location>
</feature>
<feature type="coiled-coil region" evidence="1">
    <location>
        <begin position="294"/>
        <end position="321"/>
    </location>
</feature>
<dbReference type="PROSITE" id="PS50003">
    <property type="entry name" value="PH_DOMAIN"/>
    <property type="match status" value="1"/>
</dbReference>
<name>A0ABD3PIU3_9STRA</name>
<feature type="compositionally biased region" description="Basic and acidic residues" evidence="2">
    <location>
        <begin position="859"/>
        <end position="877"/>
    </location>
</feature>
<protein>
    <recommendedName>
        <fullName evidence="3">PH domain-containing protein</fullName>
    </recommendedName>
</protein>
<feature type="coiled-coil region" evidence="1">
    <location>
        <begin position="447"/>
        <end position="598"/>
    </location>
</feature>
<dbReference type="AlphaFoldDB" id="A0ABD3PIU3"/>
<dbReference type="InterPro" id="IPR011993">
    <property type="entry name" value="PH-like_dom_sf"/>
</dbReference>
<keyword evidence="5" id="KW-1185">Reference proteome</keyword>
<feature type="region of interest" description="Disordered" evidence="2">
    <location>
        <begin position="1030"/>
        <end position="1058"/>
    </location>
</feature>
<feature type="region of interest" description="Disordered" evidence="2">
    <location>
        <begin position="639"/>
        <end position="877"/>
    </location>
</feature>
<proteinExistence type="predicted"/>
<evidence type="ECO:0000256" key="2">
    <source>
        <dbReference type="SAM" id="MobiDB-lite"/>
    </source>
</evidence>
<reference evidence="4 5" key="1">
    <citation type="journal article" date="2020" name="G3 (Bethesda)">
        <title>Improved Reference Genome for Cyclotella cryptica CCMP332, a Model for Cell Wall Morphogenesis, Salinity Adaptation, and Lipid Production in Diatoms (Bacillariophyta).</title>
        <authorList>
            <person name="Roberts W.R."/>
            <person name="Downey K.M."/>
            <person name="Ruck E.C."/>
            <person name="Traller J.C."/>
            <person name="Alverson A.J."/>
        </authorList>
    </citation>
    <scope>NUCLEOTIDE SEQUENCE [LARGE SCALE GENOMIC DNA]</scope>
    <source>
        <strain evidence="4 5">CCMP332</strain>
    </source>
</reference>
<feature type="domain" description="PH" evidence="3">
    <location>
        <begin position="71"/>
        <end position="273"/>
    </location>
</feature>
<feature type="compositionally biased region" description="Polar residues" evidence="2">
    <location>
        <begin position="787"/>
        <end position="809"/>
    </location>
</feature>
<dbReference type="SMART" id="SM00233">
    <property type="entry name" value="PH"/>
    <property type="match status" value="1"/>
</dbReference>
<dbReference type="EMBL" id="JABMIG020000163">
    <property type="protein sequence ID" value="KAL3788033.1"/>
    <property type="molecule type" value="Genomic_DNA"/>
</dbReference>
<evidence type="ECO:0000313" key="5">
    <source>
        <dbReference type="Proteomes" id="UP001516023"/>
    </source>
</evidence>
<keyword evidence="1" id="KW-0175">Coiled coil</keyword>
<feature type="compositionally biased region" description="Basic and acidic residues" evidence="2">
    <location>
        <begin position="378"/>
        <end position="390"/>
    </location>
</feature>
<feature type="compositionally biased region" description="Basic and acidic residues" evidence="2">
    <location>
        <begin position="749"/>
        <end position="760"/>
    </location>
</feature>
<evidence type="ECO:0000259" key="3">
    <source>
        <dbReference type="PROSITE" id="PS50003"/>
    </source>
</evidence>
<evidence type="ECO:0000256" key="1">
    <source>
        <dbReference type="SAM" id="Coils"/>
    </source>
</evidence>
<feature type="compositionally biased region" description="Polar residues" evidence="2">
    <location>
        <begin position="735"/>
        <end position="745"/>
    </location>
</feature>